<organism evidence="1 2">
    <name type="scientific">Chryseobacterium glaciei</name>
    <dbReference type="NCBI Taxonomy" id="1685010"/>
    <lineage>
        <taxon>Bacteria</taxon>
        <taxon>Pseudomonadati</taxon>
        <taxon>Bacteroidota</taxon>
        <taxon>Flavobacteriia</taxon>
        <taxon>Flavobacteriales</taxon>
        <taxon>Weeksellaceae</taxon>
        <taxon>Chryseobacterium group</taxon>
        <taxon>Chryseobacterium</taxon>
    </lineage>
</organism>
<evidence type="ECO:0000313" key="1">
    <source>
        <dbReference type="EMBL" id="ANF49801.1"/>
    </source>
</evidence>
<protein>
    <submittedName>
        <fullName evidence="1">Uncharacterized protein</fullName>
    </submittedName>
</protein>
<dbReference type="KEGG" id="chh:A0O34_04260"/>
<reference evidence="1 2" key="1">
    <citation type="submission" date="2016-04" db="EMBL/GenBank/DDBJ databases">
        <title>Complete Genome Sequence of Chryseobacterium sp. IHBB 10212.</title>
        <authorList>
            <person name="Pal M."/>
            <person name="Swarnkar M.K."/>
            <person name="Kaushal K."/>
            <person name="Chhibber S."/>
            <person name="Singh A.K."/>
            <person name="Gulati A."/>
        </authorList>
    </citation>
    <scope>NUCLEOTIDE SEQUENCE [LARGE SCALE GENOMIC DNA]</scope>
    <source>
        <strain evidence="1 2">IHBB 10212</strain>
    </source>
</reference>
<dbReference type="Proteomes" id="UP000077824">
    <property type="component" value="Chromosome"/>
</dbReference>
<keyword evidence="2" id="KW-1185">Reference proteome</keyword>
<name>A0A172XS70_9FLAO</name>
<gene>
    <name evidence="1" type="ORF">A0O34_04260</name>
</gene>
<proteinExistence type="predicted"/>
<accession>A0A172XS70</accession>
<sequence>MGIGTANPTPGSMLDVFSTNKGFLPPRLTTAQRDGINPKPGGLTIYNADINCLQYWNTTAWVGNCSGGTVDPGAGTITNCTTGALSGTYQQGVSMTSANTVVITVNVTTIGAWTANSNTVNGVQFTGSGDFTSPGSQNITLRANGVPVSNGTFPFSFTVGSSTACVRNITFSASQGGGTISCNNAVLSGTYKQGTAMTSANKIELNVTPASTGPWSASSNSVNGIKFEGSGDFQSIATQKITLYASGTPQGAGDHNFIFTLGSSTCNRNINFASNQGTIIGLDCSQAVQNNVATANSSYSDNMFIKYTGGNGGPYAQQFFNSKGILGLTAEISAGNFVNGSGDIQVKIGGTPTSTGRAYFEINLDGKSCYLYVFVVAPPDLGNACYGFALPHTGSGGQASGPISTNKFVTATFNHTNVGQATGVYTFCGTSNDTSKSFALAVAQYSYSTMTVKFDKPVVNLKVKSVVLNSGEDYTITLKRNNKIISSSDIIVSLGQTTCNGSFTISKNGNSIYVKRSGSGVGNIVYNLGGVWFDEMTLEATNHNSGNGFNLDFCIGDAL</sequence>
<dbReference type="EMBL" id="CP015199">
    <property type="protein sequence ID" value="ANF49801.1"/>
    <property type="molecule type" value="Genomic_DNA"/>
</dbReference>
<evidence type="ECO:0000313" key="2">
    <source>
        <dbReference type="Proteomes" id="UP000077824"/>
    </source>
</evidence>
<dbReference type="AlphaFoldDB" id="A0A172XS70"/>
<dbReference type="STRING" id="1685010.A0O34_04260"/>